<dbReference type="Proteomes" id="UP000557899">
    <property type="component" value="Unassembled WGS sequence"/>
</dbReference>
<evidence type="ECO:0000313" key="2">
    <source>
        <dbReference type="EMBL" id="NLA54760.1"/>
    </source>
</evidence>
<reference evidence="2 3" key="1">
    <citation type="journal article" date="2020" name="Biotechnol. Biofuels">
        <title>New insights from the biogas microbiome by comprehensive genome-resolved metagenomics of nearly 1600 species originating from multiple anaerobic digesters.</title>
        <authorList>
            <person name="Campanaro S."/>
            <person name="Treu L."/>
            <person name="Rodriguez-R L.M."/>
            <person name="Kovalovszki A."/>
            <person name="Ziels R.M."/>
            <person name="Maus I."/>
            <person name="Zhu X."/>
            <person name="Kougias P.G."/>
            <person name="Basile A."/>
            <person name="Luo G."/>
            <person name="Schluter A."/>
            <person name="Konstantinidis K.T."/>
            <person name="Angelidaki I."/>
        </authorList>
    </citation>
    <scope>NUCLEOTIDE SEQUENCE [LARGE SCALE GENOMIC DNA]</scope>
    <source>
        <strain evidence="2">AS15tlH2ME_198</strain>
    </source>
</reference>
<proteinExistence type="predicted"/>
<dbReference type="InterPro" id="IPR025668">
    <property type="entry name" value="Tnp_DDE_dom"/>
</dbReference>
<evidence type="ECO:0000313" key="3">
    <source>
        <dbReference type="Proteomes" id="UP000557899"/>
    </source>
</evidence>
<dbReference type="InterPro" id="IPR047960">
    <property type="entry name" value="Transpos_IS1380"/>
</dbReference>
<dbReference type="NCBIfam" id="NF033539">
    <property type="entry name" value="transpos_IS1380"/>
    <property type="match status" value="1"/>
</dbReference>
<gene>
    <name evidence="2" type="ORF">GX859_00440</name>
</gene>
<feature type="domain" description="Transposase DDE" evidence="1">
    <location>
        <begin position="1"/>
        <end position="459"/>
    </location>
</feature>
<name>A0A7X6PKP2_9CORY</name>
<comment type="caution">
    <text evidence="2">The sequence shown here is derived from an EMBL/GenBank/DDBJ whole genome shotgun (WGS) entry which is preliminary data.</text>
</comment>
<accession>A0A7X6PKP2</accession>
<organism evidence="2 3">
    <name type="scientific">Corynebacterium humireducens</name>
    <dbReference type="NCBI Taxonomy" id="1223514"/>
    <lineage>
        <taxon>Bacteria</taxon>
        <taxon>Bacillati</taxon>
        <taxon>Actinomycetota</taxon>
        <taxon>Actinomycetes</taxon>
        <taxon>Mycobacteriales</taxon>
        <taxon>Corynebacteriaceae</taxon>
        <taxon>Corynebacterium</taxon>
    </lineage>
</organism>
<protein>
    <submittedName>
        <fullName evidence="2">IS1380 family transposase</fullName>
    </submittedName>
</protein>
<dbReference type="AlphaFoldDB" id="A0A7X6PKP2"/>
<dbReference type="Pfam" id="PF13701">
    <property type="entry name" value="DDE_Tnp_1_4"/>
    <property type="match status" value="1"/>
</dbReference>
<sequence length="467" mass="50684">MCSNAGLLAFARTATHLAVTDTIDDALAGQQNPNLTHTVGSTMTSLALALILGGDDVSDIDLLDPLVSTGLITQVPSDSTIHRRHQELADLGDQVRTPLAAAMKTIRTRAWNKLGPRNPAARATVDNPLVIDIDATEITAHSNKELASATWKKHFGFHPLCAFIDLNDDHGGEVLAIKLRTGKAGANTVADHLDVLDTALDVLPDHADGQPWGRRLLIRSDAGGGTKGLIEHIESLGHGYLMGFRGSDAIGIIASTTGEEAKSHILRPDGTPATLVTGFIADITGRIQTWAPQRPPKIGINLDNYPAGMRVIMKAEHPASGAQLTITDVDGRRVRLFVTNLPGQPQRLDRAYSRRGRCEQRIKNLKDLGLAKLPHHGFGMNQAWIISVMLAHNLIVYTGLIDSTAAGHGHEHRWWGWEPKTIRARIVSIAAVITRHARRLILRVDRAAPWQSLLRAVLGHQQHRAPS</sequence>
<dbReference type="EMBL" id="JAAZHI010000008">
    <property type="protein sequence ID" value="NLA54760.1"/>
    <property type="molecule type" value="Genomic_DNA"/>
</dbReference>
<evidence type="ECO:0000259" key="1">
    <source>
        <dbReference type="Pfam" id="PF13701"/>
    </source>
</evidence>